<dbReference type="InterPro" id="IPR000612">
    <property type="entry name" value="PMP3"/>
</dbReference>
<evidence type="ECO:0000256" key="1">
    <source>
        <dbReference type="ARBA" id="ARBA00004370"/>
    </source>
</evidence>
<dbReference type="HOGENOM" id="CLU_187881_0_0_1"/>
<keyword evidence="4 6" id="KW-1133">Transmembrane helix</keyword>
<dbReference type="OMA" id="PAYCHAT"/>
<evidence type="ECO:0000256" key="3">
    <source>
        <dbReference type="ARBA" id="ARBA00022692"/>
    </source>
</evidence>
<proteinExistence type="inferred from homology"/>
<accession>E3N4Q9</accession>
<dbReference type="Pfam" id="PF01679">
    <property type="entry name" value="Pmp3"/>
    <property type="match status" value="1"/>
</dbReference>
<dbReference type="PANTHER" id="PTHR21659:SF90">
    <property type="entry name" value="PLASMA MEMBRANE PROTEOLIPID 3"/>
    <property type="match status" value="1"/>
</dbReference>
<dbReference type="EMBL" id="WUAV01000001">
    <property type="protein sequence ID" value="KAF1769048.1"/>
    <property type="molecule type" value="Genomic_DNA"/>
</dbReference>
<keyword evidence="9" id="KW-1185">Reference proteome</keyword>
<name>E3N4Q9_CAERE</name>
<evidence type="ECO:0000256" key="6">
    <source>
        <dbReference type="SAM" id="Phobius"/>
    </source>
</evidence>
<dbReference type="PANTHER" id="PTHR21659">
    <property type="entry name" value="HYDROPHOBIC PROTEIN RCI2 LOW TEMPERATURE AND SALT RESPONSIVE PROTEIN LTI6 -RELATED"/>
    <property type="match status" value="1"/>
</dbReference>
<keyword evidence="3 6" id="KW-0812">Transmembrane</keyword>
<evidence type="ECO:0000313" key="7">
    <source>
        <dbReference type="EMBL" id="EFO86428.1"/>
    </source>
</evidence>
<dbReference type="Proteomes" id="UP000483820">
    <property type="component" value="Chromosome I"/>
</dbReference>
<protein>
    <submittedName>
        <fullName evidence="7">Uncharacterized protein</fullName>
    </submittedName>
</protein>
<dbReference type="KEGG" id="crq:GCK72_000861"/>
<evidence type="ECO:0000256" key="4">
    <source>
        <dbReference type="ARBA" id="ARBA00022989"/>
    </source>
</evidence>
<dbReference type="Proteomes" id="UP000008281">
    <property type="component" value="Unassembled WGS sequence"/>
</dbReference>
<evidence type="ECO:0000313" key="8">
    <source>
        <dbReference type="EMBL" id="KAF1769048.1"/>
    </source>
</evidence>
<dbReference type="CTD" id="9824373"/>
<dbReference type="RefSeq" id="XP_003096604.1">
    <property type="nucleotide sequence ID" value="XM_003096556.1"/>
</dbReference>
<dbReference type="GeneID" id="9824373"/>
<feature type="transmembrane region" description="Helical" evidence="6">
    <location>
        <begin position="49"/>
        <end position="69"/>
    </location>
</feature>
<feature type="transmembrane region" description="Helical" evidence="6">
    <location>
        <begin position="20"/>
        <end position="37"/>
    </location>
</feature>
<dbReference type="EMBL" id="DS268527">
    <property type="protein sequence ID" value="EFO86428.1"/>
    <property type="molecule type" value="Genomic_DNA"/>
</dbReference>
<comment type="similarity">
    <text evidence="2">Belongs to the UPF0057 (PMP3) family.</text>
</comment>
<sequence length="86" mass="9808">MTVVSVDTKSGYIETDNDRLIMVILLIFLPPLAVFFKSRGCTSAVCLNIVLYIFLILPAYCHATWFCFIKGREHEVRAELSPARRI</sequence>
<evidence type="ECO:0000313" key="10">
    <source>
        <dbReference type="Proteomes" id="UP000483820"/>
    </source>
</evidence>
<dbReference type="eggNOG" id="KOG1773">
    <property type="taxonomic scope" value="Eukaryota"/>
</dbReference>
<gene>
    <name evidence="7" type="ORF">CRE_01235</name>
    <name evidence="8" type="ORF">GCK72_000861</name>
</gene>
<reference evidence="7" key="1">
    <citation type="submission" date="2007-07" db="EMBL/GenBank/DDBJ databases">
        <title>PCAP assembly of the Caenorhabditis remanei genome.</title>
        <authorList>
            <consortium name="The Caenorhabditis remanei Sequencing Consortium"/>
            <person name="Wilson R.K."/>
        </authorList>
    </citation>
    <scope>NUCLEOTIDE SEQUENCE [LARGE SCALE GENOMIC DNA]</scope>
    <source>
        <strain evidence="7">PB4641</strain>
    </source>
</reference>
<dbReference type="FunCoup" id="E3N4Q9">
    <property type="interactions" value="2"/>
</dbReference>
<evidence type="ECO:0000256" key="5">
    <source>
        <dbReference type="ARBA" id="ARBA00023136"/>
    </source>
</evidence>
<keyword evidence="5 6" id="KW-0472">Membrane</keyword>
<comment type="subcellular location">
    <subcellularLocation>
        <location evidence="1">Membrane</location>
    </subcellularLocation>
</comment>
<dbReference type="AlphaFoldDB" id="E3N4Q9"/>
<reference evidence="8 10" key="2">
    <citation type="submission" date="2019-12" db="EMBL/GenBank/DDBJ databases">
        <title>Chromosome-level assembly of the Caenorhabditis remanei genome.</title>
        <authorList>
            <person name="Teterina A.A."/>
            <person name="Willis J.H."/>
            <person name="Phillips P.C."/>
        </authorList>
    </citation>
    <scope>NUCLEOTIDE SEQUENCE [LARGE SCALE GENOMIC DNA]</scope>
    <source>
        <strain evidence="8 10">PX506</strain>
        <tissue evidence="8">Whole organism</tissue>
    </source>
</reference>
<dbReference type="GO" id="GO:0016020">
    <property type="term" value="C:membrane"/>
    <property type="evidence" value="ECO:0007669"/>
    <property type="project" value="UniProtKB-SubCell"/>
</dbReference>
<organism evidence="9">
    <name type="scientific">Caenorhabditis remanei</name>
    <name type="common">Caenorhabditis vulgaris</name>
    <dbReference type="NCBI Taxonomy" id="31234"/>
    <lineage>
        <taxon>Eukaryota</taxon>
        <taxon>Metazoa</taxon>
        <taxon>Ecdysozoa</taxon>
        <taxon>Nematoda</taxon>
        <taxon>Chromadorea</taxon>
        <taxon>Rhabditida</taxon>
        <taxon>Rhabditina</taxon>
        <taxon>Rhabditomorpha</taxon>
        <taxon>Rhabditoidea</taxon>
        <taxon>Rhabditidae</taxon>
        <taxon>Peloderinae</taxon>
        <taxon>Caenorhabditis</taxon>
    </lineage>
</organism>
<evidence type="ECO:0000313" key="9">
    <source>
        <dbReference type="Proteomes" id="UP000008281"/>
    </source>
</evidence>
<dbReference type="STRING" id="31234.E3N4Q9"/>
<dbReference type="OrthoDB" id="2802411at2759"/>
<evidence type="ECO:0000256" key="2">
    <source>
        <dbReference type="ARBA" id="ARBA00009530"/>
    </source>
</evidence>